<dbReference type="OrthoDB" id="1668230at2759"/>
<dbReference type="AlphaFoldDB" id="M3D978"/>
<keyword evidence="2" id="KW-1185">Reference proteome</keyword>
<gene>
    <name evidence="1" type="ORF">SEPMUDRAFT_41039</name>
</gene>
<dbReference type="eggNOG" id="ENOG502SI13">
    <property type="taxonomic scope" value="Eukaryota"/>
</dbReference>
<accession>M3D978</accession>
<dbReference type="OMA" id="VVCRNCT"/>
<evidence type="ECO:0000313" key="1">
    <source>
        <dbReference type="EMBL" id="EMF14705.1"/>
    </source>
</evidence>
<evidence type="ECO:0008006" key="3">
    <source>
        <dbReference type="Google" id="ProtNLM"/>
    </source>
</evidence>
<sequence>MVGDDNSRPNPNLNTFTAALSCYPIASSLASYIDLTTLSDLAQTCRQVRANLLQYRAMLVKKTLRCHNEDSSPGERLGAALLASRDAWTTYGRHGIKVERITSGRVGACARDMVSDCRSCGRTLCRNCVIKAPPSSAVKLRHRRLCRTCMKAPLSELTSTICAFDEAGVHVSISAREYRKYARDPCTCSDVVWICSPCGHAMRTADTTYERGWKWRGRYSHCGGIGAGLGEGNEGVECGRTSDCLGARMVQKDVECDAEELAALELETAKAESEGRCWNGSSYSTQEMVGIGGRVKTKVRKMVPVGAIVKEYEDERISEKFLEREQTGVNRSWCSWCSRVIIGNKDLDGAARSQESIASAGNSAGPA</sequence>
<dbReference type="Proteomes" id="UP000016931">
    <property type="component" value="Unassembled WGS sequence"/>
</dbReference>
<protein>
    <recommendedName>
        <fullName evidence="3">F-box domain-containing protein</fullName>
    </recommendedName>
</protein>
<organism evidence="1 2">
    <name type="scientific">Sphaerulina musiva (strain SO2202)</name>
    <name type="common">Poplar stem canker fungus</name>
    <name type="synonym">Septoria musiva</name>
    <dbReference type="NCBI Taxonomy" id="692275"/>
    <lineage>
        <taxon>Eukaryota</taxon>
        <taxon>Fungi</taxon>
        <taxon>Dikarya</taxon>
        <taxon>Ascomycota</taxon>
        <taxon>Pezizomycotina</taxon>
        <taxon>Dothideomycetes</taxon>
        <taxon>Dothideomycetidae</taxon>
        <taxon>Mycosphaerellales</taxon>
        <taxon>Mycosphaerellaceae</taxon>
        <taxon>Sphaerulina</taxon>
    </lineage>
</organism>
<evidence type="ECO:0000313" key="2">
    <source>
        <dbReference type="Proteomes" id="UP000016931"/>
    </source>
</evidence>
<dbReference type="RefSeq" id="XP_016762826.1">
    <property type="nucleotide sequence ID" value="XM_016908808.1"/>
</dbReference>
<dbReference type="EMBL" id="KB456262">
    <property type="protein sequence ID" value="EMF14705.1"/>
    <property type="molecule type" value="Genomic_DNA"/>
</dbReference>
<dbReference type="SUPFAM" id="SSF57903">
    <property type="entry name" value="FYVE/PHD zinc finger"/>
    <property type="match status" value="1"/>
</dbReference>
<name>M3D978_SPHMS</name>
<proteinExistence type="predicted"/>
<reference evidence="1 2" key="1">
    <citation type="journal article" date="2012" name="PLoS Pathog.">
        <title>Diverse lifestyles and strategies of plant pathogenesis encoded in the genomes of eighteen Dothideomycetes fungi.</title>
        <authorList>
            <person name="Ohm R.A."/>
            <person name="Feau N."/>
            <person name="Henrissat B."/>
            <person name="Schoch C.L."/>
            <person name="Horwitz B.A."/>
            <person name="Barry K.W."/>
            <person name="Condon B.J."/>
            <person name="Copeland A.C."/>
            <person name="Dhillon B."/>
            <person name="Glaser F."/>
            <person name="Hesse C.N."/>
            <person name="Kosti I."/>
            <person name="LaButti K."/>
            <person name="Lindquist E.A."/>
            <person name="Lucas S."/>
            <person name="Salamov A.A."/>
            <person name="Bradshaw R.E."/>
            <person name="Ciuffetti L."/>
            <person name="Hamelin R.C."/>
            <person name="Kema G.H.J."/>
            <person name="Lawrence C."/>
            <person name="Scott J.A."/>
            <person name="Spatafora J.W."/>
            <person name="Turgeon B.G."/>
            <person name="de Wit P.J.G.M."/>
            <person name="Zhong S."/>
            <person name="Goodwin S.B."/>
            <person name="Grigoriev I.V."/>
        </authorList>
    </citation>
    <scope>NUCLEOTIDE SEQUENCE [LARGE SCALE GENOMIC DNA]</scope>
    <source>
        <strain evidence="1 2">SO2202</strain>
    </source>
</reference>
<dbReference type="STRING" id="692275.M3D978"/>
<dbReference type="InterPro" id="IPR011011">
    <property type="entry name" value="Znf_FYVE_PHD"/>
</dbReference>
<dbReference type="GeneID" id="27905945"/>
<dbReference type="HOGENOM" id="CLU_031053_1_1_1"/>